<feature type="domain" description="Phosphatidic acid phosphatase type 2/haloperoxidase" evidence="2">
    <location>
        <begin position="89"/>
        <end position="197"/>
    </location>
</feature>
<sequence>MINSKRLLIGGGVCWLGFLIFMLAYLHGRAWLKSYDTFGYQLTQPATPAKTAFLRGLTTLGEPAVLGGATVALMLYLWWRQRISDSMWYGAVNFIGGLLLFAVKHTVLRPRPSHQLVSIGGYSFPSGHTFGMTVFVLTVVALLWPHLQRRWERWLLALLAAIIILAIMDSRVYLRVHYASDVTAGLLLAAGWFMLATALRPHLHKWLIEPITTYPD</sequence>
<feature type="transmembrane region" description="Helical" evidence="1">
    <location>
        <begin position="127"/>
        <end position="147"/>
    </location>
</feature>
<evidence type="ECO:0000313" key="4">
    <source>
        <dbReference type="Proteomes" id="UP000050973"/>
    </source>
</evidence>
<feature type="transmembrane region" description="Helical" evidence="1">
    <location>
        <begin position="7"/>
        <end position="26"/>
    </location>
</feature>
<evidence type="ECO:0000259" key="2">
    <source>
        <dbReference type="SMART" id="SM00014"/>
    </source>
</evidence>
<dbReference type="SMART" id="SM00014">
    <property type="entry name" value="acidPPc"/>
    <property type="match status" value="1"/>
</dbReference>
<dbReference type="RefSeq" id="WP_003711848.1">
    <property type="nucleotide sequence ID" value="NZ_AZGE01000001.1"/>
</dbReference>
<feature type="transmembrane region" description="Helical" evidence="1">
    <location>
        <begin position="178"/>
        <end position="199"/>
    </location>
</feature>
<dbReference type="Proteomes" id="UP000050973">
    <property type="component" value="Unassembled WGS sequence"/>
</dbReference>
<feature type="transmembrane region" description="Helical" evidence="1">
    <location>
        <begin position="154"/>
        <end position="172"/>
    </location>
</feature>
<organism evidence="3 4">
    <name type="scientific">Limosilactobacillus oris DSM 4864</name>
    <dbReference type="NCBI Taxonomy" id="1423779"/>
    <lineage>
        <taxon>Bacteria</taxon>
        <taxon>Bacillati</taxon>
        <taxon>Bacillota</taxon>
        <taxon>Bacilli</taxon>
        <taxon>Lactobacillales</taxon>
        <taxon>Lactobacillaceae</taxon>
        <taxon>Limosilactobacillus</taxon>
    </lineage>
</organism>
<proteinExistence type="predicted"/>
<name>A0A0R1WLE8_9LACO</name>
<evidence type="ECO:0000313" key="3">
    <source>
        <dbReference type="EMBL" id="KRM17044.1"/>
    </source>
</evidence>
<dbReference type="SUPFAM" id="SSF48317">
    <property type="entry name" value="Acid phosphatase/Vanadium-dependent haloperoxidase"/>
    <property type="match status" value="1"/>
</dbReference>
<dbReference type="Gene3D" id="1.20.144.10">
    <property type="entry name" value="Phosphatidic acid phosphatase type 2/haloperoxidase"/>
    <property type="match status" value="1"/>
</dbReference>
<dbReference type="AlphaFoldDB" id="A0A0R1WLE8"/>
<dbReference type="CDD" id="cd03392">
    <property type="entry name" value="PAP2_like_2"/>
    <property type="match status" value="1"/>
</dbReference>
<dbReference type="InterPro" id="IPR036938">
    <property type="entry name" value="PAP2/HPO_sf"/>
</dbReference>
<dbReference type="PANTHER" id="PTHR14969">
    <property type="entry name" value="SPHINGOSINE-1-PHOSPHATE PHOSPHOHYDROLASE"/>
    <property type="match status" value="1"/>
</dbReference>
<reference evidence="3 4" key="1">
    <citation type="journal article" date="2015" name="Genome Announc.">
        <title>Expanding the biotechnology potential of lactobacilli through comparative genomics of 213 strains and associated genera.</title>
        <authorList>
            <person name="Sun Z."/>
            <person name="Harris H.M."/>
            <person name="McCann A."/>
            <person name="Guo C."/>
            <person name="Argimon S."/>
            <person name="Zhang W."/>
            <person name="Yang X."/>
            <person name="Jeffery I.B."/>
            <person name="Cooney J.C."/>
            <person name="Kagawa T.F."/>
            <person name="Liu W."/>
            <person name="Song Y."/>
            <person name="Salvetti E."/>
            <person name="Wrobel A."/>
            <person name="Rasinkangas P."/>
            <person name="Parkhill J."/>
            <person name="Rea M.C."/>
            <person name="O'Sullivan O."/>
            <person name="Ritari J."/>
            <person name="Douillard F.P."/>
            <person name="Paul Ross R."/>
            <person name="Yang R."/>
            <person name="Briner A.E."/>
            <person name="Felis G.E."/>
            <person name="de Vos W.M."/>
            <person name="Barrangou R."/>
            <person name="Klaenhammer T.R."/>
            <person name="Caufield P.W."/>
            <person name="Cui Y."/>
            <person name="Zhang H."/>
            <person name="O'Toole P.W."/>
        </authorList>
    </citation>
    <scope>NUCLEOTIDE SEQUENCE [LARGE SCALE GENOMIC DNA]</scope>
    <source>
        <strain evidence="3 4">DSM 4864</strain>
    </source>
</reference>
<accession>A0A0R1WLE8</accession>
<feature type="transmembrane region" description="Helical" evidence="1">
    <location>
        <begin position="86"/>
        <end position="107"/>
    </location>
</feature>
<comment type="caution">
    <text evidence="3">The sequence shown here is derived from an EMBL/GenBank/DDBJ whole genome shotgun (WGS) entry which is preliminary data.</text>
</comment>
<keyword evidence="1" id="KW-1133">Transmembrane helix</keyword>
<dbReference type="EMBL" id="AZGE01000001">
    <property type="protein sequence ID" value="KRM17044.1"/>
    <property type="molecule type" value="Genomic_DNA"/>
</dbReference>
<dbReference type="PATRIC" id="fig|1423779.3.peg.209"/>
<keyword evidence="1" id="KW-0812">Transmembrane</keyword>
<dbReference type="InterPro" id="IPR000326">
    <property type="entry name" value="PAP2/HPO"/>
</dbReference>
<protein>
    <submittedName>
        <fullName evidence="3">PAP2 family protein</fullName>
    </submittedName>
</protein>
<dbReference type="Pfam" id="PF01569">
    <property type="entry name" value="PAP2"/>
    <property type="match status" value="1"/>
</dbReference>
<evidence type="ECO:0000256" key="1">
    <source>
        <dbReference type="SAM" id="Phobius"/>
    </source>
</evidence>
<keyword evidence="1" id="KW-0472">Membrane</keyword>
<gene>
    <name evidence="3" type="ORF">FC49_GL000206</name>
</gene>
<dbReference type="PANTHER" id="PTHR14969:SF13">
    <property type="entry name" value="AT30094P"/>
    <property type="match status" value="1"/>
</dbReference>
<feature type="transmembrane region" description="Helical" evidence="1">
    <location>
        <begin position="60"/>
        <end position="79"/>
    </location>
</feature>